<name>A0A1X2GFJ6_9FUNG</name>
<feature type="domain" description="Co-chaperone HscB C-terminal oligomerisation" evidence="3">
    <location>
        <begin position="1"/>
        <end position="66"/>
    </location>
</feature>
<dbReference type="Proteomes" id="UP000242146">
    <property type="component" value="Unassembled WGS sequence"/>
</dbReference>
<evidence type="ECO:0000256" key="1">
    <source>
        <dbReference type="ARBA" id="ARBA00010476"/>
    </source>
</evidence>
<dbReference type="AlphaFoldDB" id="A0A1X2GFJ6"/>
<dbReference type="PANTHER" id="PTHR14021">
    <property type="entry name" value="IRON-SULFUR CLUSTER CO-CHAPERONE PROTEIN HSCB"/>
    <property type="match status" value="1"/>
</dbReference>
<dbReference type="GO" id="GO:0005739">
    <property type="term" value="C:mitochondrion"/>
    <property type="evidence" value="ECO:0007669"/>
    <property type="project" value="TreeGrafter"/>
</dbReference>
<evidence type="ECO:0000259" key="3">
    <source>
        <dbReference type="Pfam" id="PF07743"/>
    </source>
</evidence>
<dbReference type="InterPro" id="IPR004640">
    <property type="entry name" value="HscB"/>
</dbReference>
<dbReference type="GO" id="GO:0044571">
    <property type="term" value="P:[2Fe-2S] cluster assembly"/>
    <property type="evidence" value="ECO:0007669"/>
    <property type="project" value="InterPro"/>
</dbReference>
<dbReference type="InterPro" id="IPR009073">
    <property type="entry name" value="HscB_oligo_C"/>
</dbReference>
<protein>
    <recommendedName>
        <fullName evidence="3">Co-chaperone HscB C-terminal oligomerisation domain-containing protein</fullName>
    </recommendedName>
</protein>
<evidence type="ECO:0000313" key="4">
    <source>
        <dbReference type="EMBL" id="ORX52688.1"/>
    </source>
</evidence>
<comment type="similarity">
    <text evidence="1">Belongs to the HscB family.</text>
</comment>
<evidence type="ECO:0000256" key="2">
    <source>
        <dbReference type="ARBA" id="ARBA00023186"/>
    </source>
</evidence>
<dbReference type="Gene3D" id="1.20.1280.20">
    <property type="entry name" value="HscB, C-terminal domain"/>
    <property type="match status" value="1"/>
</dbReference>
<dbReference type="GO" id="GO:0051259">
    <property type="term" value="P:protein complex oligomerization"/>
    <property type="evidence" value="ECO:0007669"/>
    <property type="project" value="InterPro"/>
</dbReference>
<accession>A0A1X2GFJ6</accession>
<sequence>MEVMEVREALEEAASDPEVEVINEENKQKILETCQALSSAFEENDFDLAKDLTIQLQYWDNIRRAIVDWVPGKRVEVKH</sequence>
<reference evidence="4 5" key="1">
    <citation type="submission" date="2016-07" db="EMBL/GenBank/DDBJ databases">
        <title>Pervasive Adenine N6-methylation of Active Genes in Fungi.</title>
        <authorList>
            <consortium name="DOE Joint Genome Institute"/>
            <person name="Mondo S.J."/>
            <person name="Dannebaum R.O."/>
            <person name="Kuo R.C."/>
            <person name="Labutti K."/>
            <person name="Haridas S."/>
            <person name="Kuo A."/>
            <person name="Salamov A."/>
            <person name="Ahrendt S.R."/>
            <person name="Lipzen A."/>
            <person name="Sullivan W."/>
            <person name="Andreopoulos W.B."/>
            <person name="Clum A."/>
            <person name="Lindquist E."/>
            <person name="Daum C."/>
            <person name="Ramamoorthy G.K."/>
            <person name="Gryganskyi A."/>
            <person name="Culley D."/>
            <person name="Magnuson J.K."/>
            <person name="James T.Y."/>
            <person name="O'Malley M.A."/>
            <person name="Stajich J.E."/>
            <person name="Spatafora J.W."/>
            <person name="Visel A."/>
            <person name="Grigoriev I.V."/>
        </authorList>
    </citation>
    <scope>NUCLEOTIDE SEQUENCE [LARGE SCALE GENOMIC DNA]</scope>
    <source>
        <strain evidence="4 5">NRRL 3301</strain>
    </source>
</reference>
<dbReference type="STRING" id="101127.A0A1X2GFJ6"/>
<proteinExistence type="inferred from homology"/>
<dbReference type="EMBL" id="MCGT01000017">
    <property type="protein sequence ID" value="ORX52688.1"/>
    <property type="molecule type" value="Genomic_DNA"/>
</dbReference>
<gene>
    <name evidence="4" type="ORF">DM01DRAFT_254543</name>
</gene>
<organism evidence="4 5">
    <name type="scientific">Hesseltinella vesiculosa</name>
    <dbReference type="NCBI Taxonomy" id="101127"/>
    <lineage>
        <taxon>Eukaryota</taxon>
        <taxon>Fungi</taxon>
        <taxon>Fungi incertae sedis</taxon>
        <taxon>Mucoromycota</taxon>
        <taxon>Mucoromycotina</taxon>
        <taxon>Mucoromycetes</taxon>
        <taxon>Mucorales</taxon>
        <taxon>Cunninghamellaceae</taxon>
        <taxon>Hesseltinella</taxon>
    </lineage>
</organism>
<dbReference type="PANTHER" id="PTHR14021:SF15">
    <property type="entry name" value="IRON-SULFUR CLUSTER CO-CHAPERONE PROTEIN HSCB"/>
    <property type="match status" value="1"/>
</dbReference>
<keyword evidence="2" id="KW-0143">Chaperone</keyword>
<dbReference type="Pfam" id="PF07743">
    <property type="entry name" value="HSCB_C"/>
    <property type="match status" value="1"/>
</dbReference>
<dbReference type="OrthoDB" id="448954at2759"/>
<keyword evidence="5" id="KW-1185">Reference proteome</keyword>
<dbReference type="InterPro" id="IPR036386">
    <property type="entry name" value="HscB_C_sf"/>
</dbReference>
<dbReference type="GO" id="GO:0001671">
    <property type="term" value="F:ATPase activator activity"/>
    <property type="evidence" value="ECO:0007669"/>
    <property type="project" value="InterPro"/>
</dbReference>
<dbReference type="SUPFAM" id="SSF47144">
    <property type="entry name" value="HSC20 (HSCB), C-terminal oligomerisation domain"/>
    <property type="match status" value="1"/>
</dbReference>
<evidence type="ECO:0000313" key="5">
    <source>
        <dbReference type="Proteomes" id="UP000242146"/>
    </source>
</evidence>
<comment type="caution">
    <text evidence="4">The sequence shown here is derived from an EMBL/GenBank/DDBJ whole genome shotgun (WGS) entry which is preliminary data.</text>
</comment>
<dbReference type="GO" id="GO:0051087">
    <property type="term" value="F:protein-folding chaperone binding"/>
    <property type="evidence" value="ECO:0007669"/>
    <property type="project" value="InterPro"/>
</dbReference>